<evidence type="ECO:0000313" key="8">
    <source>
        <dbReference type="Proteomes" id="UP000310016"/>
    </source>
</evidence>
<proteinExistence type="predicted"/>
<dbReference type="SMART" id="SM00220">
    <property type="entry name" value="S_TKc"/>
    <property type="match status" value="1"/>
</dbReference>
<evidence type="ECO:0000259" key="6">
    <source>
        <dbReference type="PROSITE" id="PS50011"/>
    </source>
</evidence>
<dbReference type="PROSITE" id="PS50011">
    <property type="entry name" value="PROTEIN_KINASE_DOM"/>
    <property type="match status" value="1"/>
</dbReference>
<evidence type="ECO:0000256" key="1">
    <source>
        <dbReference type="ARBA" id="ARBA00012513"/>
    </source>
</evidence>
<evidence type="ECO:0000256" key="3">
    <source>
        <dbReference type="ARBA" id="ARBA00022741"/>
    </source>
</evidence>
<dbReference type="InterPro" id="IPR011009">
    <property type="entry name" value="Kinase-like_dom_sf"/>
</dbReference>
<dbReference type="SUPFAM" id="SSF56112">
    <property type="entry name" value="Protein kinase-like (PK-like)"/>
    <property type="match status" value="1"/>
</dbReference>
<dbReference type="InterPro" id="IPR008271">
    <property type="entry name" value="Ser/Thr_kinase_AS"/>
</dbReference>
<feature type="domain" description="Protein kinase" evidence="6">
    <location>
        <begin position="19"/>
        <end position="276"/>
    </location>
</feature>
<dbReference type="PANTHER" id="PTHR43671:SF13">
    <property type="entry name" value="SERINE_THREONINE-PROTEIN KINASE NEK2"/>
    <property type="match status" value="1"/>
</dbReference>
<dbReference type="EC" id="2.7.11.1" evidence="1"/>
<keyword evidence="4 7" id="KW-0418">Kinase</keyword>
<gene>
    <name evidence="7" type="ORF">FAZ21_04170</name>
</gene>
<dbReference type="InterPro" id="IPR000719">
    <property type="entry name" value="Prot_kinase_dom"/>
</dbReference>
<dbReference type="AlphaFoldDB" id="A0A4U0Q8D2"/>
<keyword evidence="5" id="KW-0067">ATP-binding</keyword>
<sequence>MVNDSTDDVAQAICRTLGLSYVQPCAAGAFKKTYLVQDGHTPLALKIVQDDLHYERIKREAQAHRTCDHPHIARLLCSEVIRYEGREFFYFIEPFLTGGTLTERLATGVLPIESICQLGVALVDALCHLDDRGIVHRDIKPDNILFNDEDKPVLVDFGIARHLTATSLTQTWLLHGPGTPAFAAPEQLNNEKHLIDWRTDQFALGVTLSIAALGVHPFAYEEKLDSTIERVMRRDGPSTYFKNMACKQGLEVLIQMVNPWPVRRVLRPEILLKAWQSVGGAHIGCIPSGRI</sequence>
<dbReference type="EMBL" id="SUMF01000002">
    <property type="protein sequence ID" value="TJZ77533.1"/>
    <property type="molecule type" value="Genomic_DNA"/>
</dbReference>
<dbReference type="CDD" id="cd14014">
    <property type="entry name" value="STKc_PknB_like"/>
    <property type="match status" value="1"/>
</dbReference>
<dbReference type="PANTHER" id="PTHR43671">
    <property type="entry name" value="SERINE/THREONINE-PROTEIN KINASE NEK"/>
    <property type="match status" value="1"/>
</dbReference>
<organism evidence="7 8">
    <name type="scientific">Chitiniphilus eburneus</name>
    <dbReference type="NCBI Taxonomy" id="2571148"/>
    <lineage>
        <taxon>Bacteria</taxon>
        <taxon>Pseudomonadati</taxon>
        <taxon>Pseudomonadota</taxon>
        <taxon>Betaproteobacteria</taxon>
        <taxon>Neisseriales</taxon>
        <taxon>Chitinibacteraceae</taxon>
        <taxon>Chitiniphilus</taxon>
    </lineage>
</organism>
<dbReference type="GO" id="GO:0004674">
    <property type="term" value="F:protein serine/threonine kinase activity"/>
    <property type="evidence" value="ECO:0007669"/>
    <property type="project" value="UniProtKB-KW"/>
</dbReference>
<keyword evidence="3" id="KW-0547">Nucleotide-binding</keyword>
<evidence type="ECO:0000256" key="2">
    <source>
        <dbReference type="ARBA" id="ARBA00022679"/>
    </source>
</evidence>
<comment type="caution">
    <text evidence="7">The sequence shown here is derived from an EMBL/GenBank/DDBJ whole genome shotgun (WGS) entry which is preliminary data.</text>
</comment>
<keyword evidence="7" id="KW-0723">Serine/threonine-protein kinase</keyword>
<protein>
    <recommendedName>
        <fullName evidence="1">non-specific serine/threonine protein kinase</fullName>
        <ecNumber evidence="1">2.7.11.1</ecNumber>
    </recommendedName>
</protein>
<dbReference type="GO" id="GO:0005524">
    <property type="term" value="F:ATP binding"/>
    <property type="evidence" value="ECO:0007669"/>
    <property type="project" value="UniProtKB-KW"/>
</dbReference>
<dbReference type="Gene3D" id="1.10.510.10">
    <property type="entry name" value="Transferase(Phosphotransferase) domain 1"/>
    <property type="match status" value="1"/>
</dbReference>
<evidence type="ECO:0000313" key="7">
    <source>
        <dbReference type="EMBL" id="TJZ77533.1"/>
    </source>
</evidence>
<name>A0A4U0Q8D2_9NEIS</name>
<keyword evidence="2" id="KW-0808">Transferase</keyword>
<evidence type="ECO:0000256" key="5">
    <source>
        <dbReference type="ARBA" id="ARBA00022840"/>
    </source>
</evidence>
<dbReference type="RefSeq" id="WP_136772008.1">
    <property type="nucleotide sequence ID" value="NZ_SUMF01000002.1"/>
</dbReference>
<reference evidence="7 8" key="1">
    <citation type="submission" date="2019-04" db="EMBL/GenBank/DDBJ databases">
        <title>Chitiniphilus eburnea sp. nov., a novel chitinolytic bacterium isolated from aquaculture sludge.</title>
        <authorList>
            <person name="Sheng M."/>
        </authorList>
    </citation>
    <scope>NUCLEOTIDE SEQUENCE [LARGE SCALE GENOMIC DNA]</scope>
    <source>
        <strain evidence="7 8">HX-2-15</strain>
    </source>
</reference>
<dbReference type="PROSITE" id="PS00108">
    <property type="entry name" value="PROTEIN_KINASE_ST"/>
    <property type="match status" value="1"/>
</dbReference>
<dbReference type="Proteomes" id="UP000310016">
    <property type="component" value="Unassembled WGS sequence"/>
</dbReference>
<accession>A0A4U0Q8D2</accession>
<dbReference type="Pfam" id="PF00069">
    <property type="entry name" value="Pkinase"/>
    <property type="match status" value="1"/>
</dbReference>
<keyword evidence="8" id="KW-1185">Reference proteome</keyword>
<evidence type="ECO:0000256" key="4">
    <source>
        <dbReference type="ARBA" id="ARBA00022777"/>
    </source>
</evidence>
<dbReference type="InterPro" id="IPR050660">
    <property type="entry name" value="NEK_Ser/Thr_kinase"/>
</dbReference>
<dbReference type="OrthoDB" id="9801841at2"/>